<comment type="caution">
    <text evidence="4">Lacks conserved residue(s) required for the propagation of feature annotation.</text>
</comment>
<feature type="region of interest" description="Disordered" evidence="5">
    <location>
        <begin position="385"/>
        <end position="430"/>
    </location>
</feature>
<feature type="disulfide bond" evidence="4">
    <location>
        <begin position="260"/>
        <end position="272"/>
    </location>
</feature>
<evidence type="ECO:0000256" key="2">
    <source>
        <dbReference type="ARBA" id="ARBA00022900"/>
    </source>
</evidence>
<feature type="domain" description="Kazal-like" evidence="7">
    <location>
        <begin position="334"/>
        <end position="384"/>
    </location>
</feature>
<feature type="domain" description="Laminin EGF-like" evidence="6">
    <location>
        <begin position="206"/>
        <end position="259"/>
    </location>
</feature>
<evidence type="ECO:0000259" key="7">
    <source>
        <dbReference type="PROSITE" id="PS51465"/>
    </source>
</evidence>
<dbReference type="SMART" id="SM00280">
    <property type="entry name" value="KAZAL"/>
    <property type="match status" value="2"/>
</dbReference>
<dbReference type="PROSITE" id="PS01248">
    <property type="entry name" value="EGF_LAM_1"/>
    <property type="match status" value="1"/>
</dbReference>
<gene>
    <name evidence="9" type="primary">LOC101864669</name>
</gene>
<dbReference type="InterPro" id="IPR002350">
    <property type="entry name" value="Kazal_dom"/>
</dbReference>
<feature type="disulfide bond" evidence="4">
    <location>
        <begin position="227"/>
        <end position="236"/>
    </location>
</feature>
<dbReference type="Gene3D" id="3.30.60.30">
    <property type="match status" value="2"/>
</dbReference>
<proteinExistence type="predicted"/>
<protein>
    <submittedName>
        <fullName evidence="9">Agrin</fullName>
    </submittedName>
</protein>
<dbReference type="InterPro" id="IPR002049">
    <property type="entry name" value="LE_dom"/>
</dbReference>
<evidence type="ECO:0000313" key="8">
    <source>
        <dbReference type="Proteomes" id="UP000694888"/>
    </source>
</evidence>
<dbReference type="Pfam" id="PF00053">
    <property type="entry name" value="EGF_laminin"/>
    <property type="match status" value="2"/>
</dbReference>
<feature type="domain" description="Kazal-like" evidence="7">
    <location>
        <begin position="68"/>
        <end position="131"/>
    </location>
</feature>
<dbReference type="CDD" id="cd00055">
    <property type="entry name" value="EGF_Lam"/>
    <property type="match status" value="2"/>
</dbReference>
<feature type="disulfide bond" evidence="4">
    <location>
        <begin position="262"/>
        <end position="279"/>
    </location>
</feature>
<name>A0ABM1W496_APLCA</name>
<dbReference type="PROSITE" id="PS51465">
    <property type="entry name" value="KAZAL_2"/>
    <property type="match status" value="2"/>
</dbReference>
<keyword evidence="3 4" id="KW-1015">Disulfide bond</keyword>
<dbReference type="SUPFAM" id="SSF57196">
    <property type="entry name" value="EGF/Laminin"/>
    <property type="match status" value="2"/>
</dbReference>
<dbReference type="Gene3D" id="2.10.25.10">
    <property type="entry name" value="Laminin"/>
    <property type="match status" value="2"/>
</dbReference>
<dbReference type="CDD" id="cd00104">
    <property type="entry name" value="KAZAL_FS"/>
    <property type="match status" value="2"/>
</dbReference>
<evidence type="ECO:0000256" key="3">
    <source>
        <dbReference type="ARBA" id="ARBA00023157"/>
    </source>
</evidence>
<dbReference type="Proteomes" id="UP000694888">
    <property type="component" value="Unplaced"/>
</dbReference>
<evidence type="ECO:0000313" key="9">
    <source>
        <dbReference type="RefSeq" id="XP_035829489.1"/>
    </source>
</evidence>
<dbReference type="SUPFAM" id="SSF100895">
    <property type="entry name" value="Kazal-type serine protease inhibitors"/>
    <property type="match status" value="2"/>
</dbReference>
<accession>A0ABM1W496</accession>
<dbReference type="RefSeq" id="XP_035829489.1">
    <property type="nucleotide sequence ID" value="XM_035973596.1"/>
</dbReference>
<dbReference type="InterPro" id="IPR036058">
    <property type="entry name" value="Kazal_dom_sf"/>
</dbReference>
<dbReference type="PANTHER" id="PTHR10913:SF45">
    <property type="entry name" value="FOLLISTATIN, ISOFORM A-RELATED"/>
    <property type="match status" value="1"/>
</dbReference>
<feature type="compositionally biased region" description="Basic and acidic residues" evidence="5">
    <location>
        <begin position="419"/>
        <end position="430"/>
    </location>
</feature>
<feature type="disulfide bond" evidence="4">
    <location>
        <begin position="208"/>
        <end position="225"/>
    </location>
</feature>
<dbReference type="SMART" id="SM00180">
    <property type="entry name" value="EGF_Lam"/>
    <property type="match status" value="2"/>
</dbReference>
<dbReference type="Pfam" id="PF07648">
    <property type="entry name" value="Kazal_2"/>
    <property type="match status" value="2"/>
</dbReference>
<dbReference type="InterPro" id="IPR050653">
    <property type="entry name" value="Prot_Inhib_GrowthFact_Antg"/>
</dbReference>
<keyword evidence="1" id="KW-0646">Protease inhibitor</keyword>
<organism evidence="8 9">
    <name type="scientific">Aplysia californica</name>
    <name type="common">California sea hare</name>
    <dbReference type="NCBI Taxonomy" id="6500"/>
    <lineage>
        <taxon>Eukaryota</taxon>
        <taxon>Metazoa</taxon>
        <taxon>Spiralia</taxon>
        <taxon>Lophotrochozoa</taxon>
        <taxon>Mollusca</taxon>
        <taxon>Gastropoda</taxon>
        <taxon>Heterobranchia</taxon>
        <taxon>Euthyneura</taxon>
        <taxon>Tectipleura</taxon>
        <taxon>Aplysiida</taxon>
        <taxon>Aplysioidea</taxon>
        <taxon>Aplysiidae</taxon>
        <taxon>Aplysia</taxon>
    </lineage>
</organism>
<evidence type="ECO:0000259" key="6">
    <source>
        <dbReference type="PROSITE" id="PS50027"/>
    </source>
</evidence>
<feature type="domain" description="Laminin EGF-like" evidence="6">
    <location>
        <begin position="260"/>
        <end position="306"/>
    </location>
</feature>
<reference evidence="9" key="1">
    <citation type="submission" date="2025-08" db="UniProtKB">
        <authorList>
            <consortium name="RefSeq"/>
        </authorList>
    </citation>
    <scope>IDENTIFICATION</scope>
</reference>
<keyword evidence="4" id="KW-0424">Laminin EGF-like domain</keyword>
<dbReference type="PRINTS" id="PR00011">
    <property type="entry name" value="EGFLAMININ"/>
</dbReference>
<keyword evidence="2" id="KW-0722">Serine protease inhibitor</keyword>
<evidence type="ECO:0000256" key="1">
    <source>
        <dbReference type="ARBA" id="ARBA00022690"/>
    </source>
</evidence>
<dbReference type="GeneID" id="101864669"/>
<dbReference type="PANTHER" id="PTHR10913">
    <property type="entry name" value="FOLLISTATIN-RELATED"/>
    <property type="match status" value="1"/>
</dbReference>
<feature type="disulfide bond" evidence="4">
    <location>
        <begin position="206"/>
        <end position="218"/>
    </location>
</feature>
<dbReference type="PROSITE" id="PS50027">
    <property type="entry name" value="EGF_LAM_2"/>
    <property type="match status" value="2"/>
</dbReference>
<sequence length="495" mass="53497">MRKSSCAKSNMVEVDRFGECDGDSIELSGSGDGSGDVSDSFDEETIPHAKTICNQDNCIKFGGTCELVGFQPKCSCAFNCEAIRKPVCGSDGRTYGNQCMMLHQSCIRRMVIKEQPMENCDEFDSEEPCDGATPMINPTSGNDYDCSPGKDMCPPMSYCHITLAFSKCCKDDTSPIRQCSETQHGCCSDGKTPAKGPRNGGCPEVCDCNSMGSYSTTCDPRTKQCTCKPGVGGKRCDRCDIGYWGLHRIGESGNAGCIPCSCNKLGSDRDDCDQMTGRCVCKPLITGMKCDLCQNGNILGVDGCRDTFMPDTCSEVDCLYGATCRKERSRPVCVCEHVCDSDSEAPDIVCGSDGQNYGSECQLELFGCRLQKLITVAHYGACKGAPPTPQTTSSPVTKSRKTTRHIEGGDQNPDPFGNSKEEKDGDQSGEVEKCNNIDELCLKDQDCCASFSHCHNGLCNCFDGYIPSLDNSECFEVKTKPPEKVDNTTNACSGR</sequence>
<keyword evidence="8" id="KW-1185">Reference proteome</keyword>
<evidence type="ECO:0000256" key="5">
    <source>
        <dbReference type="SAM" id="MobiDB-lite"/>
    </source>
</evidence>
<feature type="non-terminal residue" evidence="9">
    <location>
        <position position="495"/>
    </location>
</feature>
<evidence type="ECO:0000256" key="4">
    <source>
        <dbReference type="PROSITE-ProRule" id="PRU00460"/>
    </source>
</evidence>
<feature type="disulfide bond" evidence="4">
    <location>
        <begin position="281"/>
        <end position="290"/>
    </location>
</feature>